<evidence type="ECO:0000313" key="3">
    <source>
        <dbReference type="Proteomes" id="UP000053758"/>
    </source>
</evidence>
<protein>
    <submittedName>
        <fullName evidence="2">Uncharacterized protein</fullName>
    </submittedName>
</protein>
<feature type="compositionally biased region" description="Basic and acidic residues" evidence="1">
    <location>
        <begin position="1"/>
        <end position="10"/>
    </location>
</feature>
<evidence type="ECO:0000313" key="2">
    <source>
        <dbReference type="EMBL" id="GAK65818.1"/>
    </source>
</evidence>
<feature type="region of interest" description="Disordered" evidence="1">
    <location>
        <begin position="1"/>
        <end position="30"/>
    </location>
</feature>
<dbReference type="GeneID" id="26304809"/>
<dbReference type="AlphaFoldDB" id="A0A081CGM2"/>
<gene>
    <name evidence="2" type="ORF">PAN0_010c4039</name>
</gene>
<reference evidence="2" key="1">
    <citation type="submission" date="2014-07" db="EMBL/GenBank/DDBJ databases">
        <title>Draft genome sequence of the yeast Pseudozyma antarctica JCM 10317 known as a producer of lipase B which used in a wide range of industrial applications.</title>
        <authorList>
            <person name="Morita T."/>
            <person name="Saika A."/>
            <person name="Koike H."/>
        </authorList>
    </citation>
    <scope>NUCLEOTIDE SEQUENCE</scope>
    <source>
        <strain evidence="2">JCM 10317</strain>
    </source>
</reference>
<keyword evidence="3" id="KW-1185">Reference proteome</keyword>
<dbReference type="EMBL" id="DF830077">
    <property type="protein sequence ID" value="GAK65818.1"/>
    <property type="molecule type" value="Genomic_DNA"/>
</dbReference>
<proteinExistence type="predicted"/>
<organism evidence="2">
    <name type="scientific">Pseudozyma antarctica</name>
    <name type="common">Yeast</name>
    <name type="synonym">Candida antarctica</name>
    <dbReference type="NCBI Taxonomy" id="84753"/>
    <lineage>
        <taxon>Eukaryota</taxon>
        <taxon>Fungi</taxon>
        <taxon>Dikarya</taxon>
        <taxon>Basidiomycota</taxon>
        <taxon>Ustilaginomycotina</taxon>
        <taxon>Ustilaginomycetes</taxon>
        <taxon>Ustilaginales</taxon>
        <taxon>Ustilaginaceae</taxon>
        <taxon>Moesziomyces</taxon>
    </lineage>
</organism>
<sequence length="158" mass="17142">MATDPHERVRSLHCSSRQGKRPAPELRQSPAAGTVQALTQHWPHWLYTTFETDVASAPVRFGPDAPPASSWVLLLEASSSLIQLDAVGLARLPPTSHPASRISLHASNGARIDPRSPDIRREKIPLAAVQLQRPCAGHRAPPAILNAKRSTPIHPAYS</sequence>
<accession>A0A081CGM2</accession>
<dbReference type="HOGENOM" id="CLU_1669152_0_0_1"/>
<dbReference type="RefSeq" id="XP_014655980.1">
    <property type="nucleotide sequence ID" value="XM_014800494.1"/>
</dbReference>
<dbReference type="Proteomes" id="UP000053758">
    <property type="component" value="Unassembled WGS sequence"/>
</dbReference>
<name>A0A081CGM2_PSEA2</name>
<evidence type="ECO:0000256" key="1">
    <source>
        <dbReference type="SAM" id="MobiDB-lite"/>
    </source>
</evidence>